<comment type="caution">
    <text evidence="3">The sequence shown here is derived from an EMBL/GenBank/DDBJ whole genome shotgun (WGS) entry which is preliminary data.</text>
</comment>
<feature type="region of interest" description="Disordered" evidence="1">
    <location>
        <begin position="19"/>
        <end position="40"/>
    </location>
</feature>
<reference evidence="3 4" key="1">
    <citation type="submission" date="2022-06" db="EMBL/GenBank/DDBJ databases">
        <title>New Species of the Genus Actinoplanes, ActinopZanes ferrugineus.</title>
        <authorList>
            <person name="Ding P."/>
        </authorList>
    </citation>
    <scope>NUCLEOTIDE SEQUENCE [LARGE SCALE GENOMIC DNA]</scope>
    <source>
        <strain evidence="3 4">TRM88003</strain>
    </source>
</reference>
<protein>
    <recommendedName>
        <fullName evidence="2">tRNA nuclease CdiA C-terminal domain-containing protein</fullName>
    </recommendedName>
</protein>
<keyword evidence="4" id="KW-1185">Reference proteome</keyword>
<feature type="compositionally biased region" description="Basic and acidic residues" evidence="1">
    <location>
        <begin position="24"/>
        <end position="40"/>
    </location>
</feature>
<proteinExistence type="predicted"/>
<dbReference type="Proteomes" id="UP001523369">
    <property type="component" value="Unassembled WGS sequence"/>
</dbReference>
<dbReference type="InterPro" id="IPR033806">
    <property type="entry name" value="CDI_toxin_Bp1026b-like"/>
</dbReference>
<organism evidence="3 4">
    <name type="scientific">Paractinoplanes aksuensis</name>
    <dbReference type="NCBI Taxonomy" id="2939490"/>
    <lineage>
        <taxon>Bacteria</taxon>
        <taxon>Bacillati</taxon>
        <taxon>Actinomycetota</taxon>
        <taxon>Actinomycetes</taxon>
        <taxon>Micromonosporales</taxon>
        <taxon>Micromonosporaceae</taxon>
        <taxon>Paractinoplanes</taxon>
    </lineage>
</organism>
<evidence type="ECO:0000313" key="4">
    <source>
        <dbReference type="Proteomes" id="UP001523369"/>
    </source>
</evidence>
<feature type="domain" description="tRNA nuclease CdiA C-terminal" evidence="2">
    <location>
        <begin position="40"/>
        <end position="121"/>
    </location>
</feature>
<dbReference type="Gene3D" id="3.40.1350.120">
    <property type="match status" value="1"/>
</dbReference>
<sequence>MENSAADILAAKGWQIKQNPTSDEVARARQEAGDRGSPLKEPDFLLEGRVFDCYSPTNEMKTPRGIWRFVQEEKIDALQTQRVVINLEDWRGDLSALKAQFAGWPMEGLKEAKVITADGRILQLDLPSTVE</sequence>
<dbReference type="CDD" id="cd13442">
    <property type="entry name" value="CDI_toxin_Bp1026b-like"/>
    <property type="match status" value="1"/>
</dbReference>
<dbReference type="EMBL" id="JAMYJR010000022">
    <property type="protein sequence ID" value="MCO8273021.1"/>
    <property type="molecule type" value="Genomic_DNA"/>
</dbReference>
<gene>
    <name evidence="3" type="ORF">M1L60_20710</name>
</gene>
<accession>A0ABT1DSG8</accession>
<evidence type="ECO:0000259" key="2">
    <source>
        <dbReference type="Pfam" id="PF18451"/>
    </source>
</evidence>
<name>A0ABT1DSG8_9ACTN</name>
<evidence type="ECO:0000256" key="1">
    <source>
        <dbReference type="SAM" id="MobiDB-lite"/>
    </source>
</evidence>
<dbReference type="InterPro" id="IPR040559">
    <property type="entry name" value="CdiA_C"/>
</dbReference>
<dbReference type="Pfam" id="PF18451">
    <property type="entry name" value="CdiA_C"/>
    <property type="match status" value="1"/>
</dbReference>
<evidence type="ECO:0000313" key="3">
    <source>
        <dbReference type="EMBL" id="MCO8273021.1"/>
    </source>
</evidence>